<comment type="similarity">
    <text evidence="2">Belongs to the peptidase A24 family.</text>
</comment>
<evidence type="ECO:0000256" key="5">
    <source>
        <dbReference type="ARBA" id="ARBA00022989"/>
    </source>
</evidence>
<keyword evidence="10" id="KW-0489">Methyltransferase</keyword>
<dbReference type="PANTHER" id="PTHR30487">
    <property type="entry name" value="TYPE 4 PREPILIN-LIKE PROTEINS LEADER PEPTIDE-PROCESSING ENZYME"/>
    <property type="match status" value="1"/>
</dbReference>
<dbReference type="InterPro" id="IPR010627">
    <property type="entry name" value="Prepilin_pept_A24_N"/>
</dbReference>
<dbReference type="RefSeq" id="WP_096325786.1">
    <property type="nucleotide sequence ID" value="NZ_FOMX01000031.1"/>
</dbReference>
<dbReference type="OrthoDB" id="9789291at2"/>
<dbReference type="STRING" id="54.SAMN02745121_07112"/>
<dbReference type="GO" id="GO:0004190">
    <property type="term" value="F:aspartic-type endopeptidase activity"/>
    <property type="evidence" value="ECO:0007669"/>
    <property type="project" value="InterPro"/>
</dbReference>
<dbReference type="Proteomes" id="UP000199400">
    <property type="component" value="Unassembled WGS sequence"/>
</dbReference>
<keyword evidence="3" id="KW-1003">Cell membrane</keyword>
<keyword evidence="11" id="KW-1185">Reference proteome</keyword>
<gene>
    <name evidence="10" type="ORF">SAMN02745121_07112</name>
</gene>
<dbReference type="AlphaFoldDB" id="A0A1I2GAZ0"/>
<evidence type="ECO:0000256" key="6">
    <source>
        <dbReference type="ARBA" id="ARBA00023136"/>
    </source>
</evidence>
<keyword evidence="4 7" id="KW-0812">Transmembrane</keyword>
<evidence type="ECO:0000256" key="2">
    <source>
        <dbReference type="ARBA" id="ARBA00005801"/>
    </source>
</evidence>
<name>A0A1I2GAZ0_9BACT</name>
<feature type="transmembrane region" description="Helical" evidence="7">
    <location>
        <begin position="190"/>
        <end position="209"/>
    </location>
</feature>
<keyword evidence="6 7" id="KW-0472">Membrane</keyword>
<evidence type="ECO:0000259" key="8">
    <source>
        <dbReference type="Pfam" id="PF01478"/>
    </source>
</evidence>
<feature type="transmembrane region" description="Helical" evidence="7">
    <location>
        <begin position="31"/>
        <end position="52"/>
    </location>
</feature>
<evidence type="ECO:0000313" key="10">
    <source>
        <dbReference type="EMBL" id="SFF13831.1"/>
    </source>
</evidence>
<accession>A0A1I2GAZ0</accession>
<evidence type="ECO:0000256" key="1">
    <source>
        <dbReference type="ARBA" id="ARBA00004651"/>
    </source>
</evidence>
<dbReference type="GO" id="GO:0005886">
    <property type="term" value="C:plasma membrane"/>
    <property type="evidence" value="ECO:0007669"/>
    <property type="project" value="UniProtKB-SubCell"/>
</dbReference>
<dbReference type="EMBL" id="FOMX01000031">
    <property type="protein sequence ID" value="SFF13831.1"/>
    <property type="molecule type" value="Genomic_DNA"/>
</dbReference>
<evidence type="ECO:0000259" key="9">
    <source>
        <dbReference type="Pfam" id="PF06750"/>
    </source>
</evidence>
<dbReference type="GO" id="GO:0006465">
    <property type="term" value="P:signal peptide processing"/>
    <property type="evidence" value="ECO:0007669"/>
    <property type="project" value="TreeGrafter"/>
</dbReference>
<evidence type="ECO:0000256" key="7">
    <source>
        <dbReference type="SAM" id="Phobius"/>
    </source>
</evidence>
<feature type="transmembrane region" description="Helical" evidence="7">
    <location>
        <begin position="164"/>
        <end position="184"/>
    </location>
</feature>
<keyword evidence="10" id="KW-0808">Transferase</keyword>
<evidence type="ECO:0000313" key="11">
    <source>
        <dbReference type="Proteomes" id="UP000199400"/>
    </source>
</evidence>
<feature type="transmembrane region" description="Helical" evidence="7">
    <location>
        <begin position="99"/>
        <end position="122"/>
    </location>
</feature>
<sequence>MLEPLLTLQGPEALELVETNPVLVKALMAPWAPWLAFLFGTLWGSFANVAIWRLPRGLSVVRPGSACPACETPIAWYDNIPVLSYLLLRGRCRRCGEPFALRYLVVELLGGVLSFTLYLQFVLRPMVQGGPPGLVEWLLWFCFGLGLLIATYTDLDLWLIPDEVVLPIAGLGLVVAAVSPATLGVGVVEAALAAACGYLLIAGLRWVYLRYRGIEALGLGDGKLLCMIGAFGGARGLMWTLAAGAIQGLLVAVPMLLLGRRVANTALAEVHGDDPELGEEDPDAGVMGARVPFGPFLALAAFEYMFLREHIEALWAALVSP</sequence>
<reference evidence="11" key="1">
    <citation type="submission" date="2016-10" db="EMBL/GenBank/DDBJ databases">
        <authorList>
            <person name="Varghese N."/>
            <person name="Submissions S."/>
        </authorList>
    </citation>
    <scope>NUCLEOTIDE SEQUENCE [LARGE SCALE GENOMIC DNA]</scope>
    <source>
        <strain evidence="11">ATCC 25963</strain>
    </source>
</reference>
<comment type="subcellular location">
    <subcellularLocation>
        <location evidence="1">Cell membrane</location>
        <topology evidence="1">Multi-pass membrane protein</topology>
    </subcellularLocation>
</comment>
<dbReference type="Pfam" id="PF01478">
    <property type="entry name" value="Peptidase_A24"/>
    <property type="match status" value="1"/>
</dbReference>
<dbReference type="GO" id="GO:0032259">
    <property type="term" value="P:methylation"/>
    <property type="evidence" value="ECO:0007669"/>
    <property type="project" value="UniProtKB-KW"/>
</dbReference>
<feature type="domain" description="Prepilin type IV endopeptidase peptidase" evidence="8">
    <location>
        <begin position="143"/>
        <end position="252"/>
    </location>
</feature>
<keyword evidence="5 7" id="KW-1133">Transmembrane helix</keyword>
<feature type="domain" description="Prepilin peptidase A24 N-terminal" evidence="9">
    <location>
        <begin position="38"/>
        <end position="121"/>
    </location>
</feature>
<dbReference type="Gene3D" id="1.20.120.1220">
    <property type="match status" value="1"/>
</dbReference>
<proteinExistence type="inferred from homology"/>
<evidence type="ECO:0000256" key="4">
    <source>
        <dbReference type="ARBA" id="ARBA00022692"/>
    </source>
</evidence>
<dbReference type="Pfam" id="PF06750">
    <property type="entry name" value="A24_N_bact"/>
    <property type="match status" value="1"/>
</dbReference>
<dbReference type="InterPro" id="IPR050882">
    <property type="entry name" value="Prepilin_peptidase/N-MTase"/>
</dbReference>
<organism evidence="10 11">
    <name type="scientific">Nannocystis exedens</name>
    <dbReference type="NCBI Taxonomy" id="54"/>
    <lineage>
        <taxon>Bacteria</taxon>
        <taxon>Pseudomonadati</taxon>
        <taxon>Myxococcota</taxon>
        <taxon>Polyangia</taxon>
        <taxon>Nannocystales</taxon>
        <taxon>Nannocystaceae</taxon>
        <taxon>Nannocystis</taxon>
    </lineage>
</organism>
<evidence type="ECO:0000256" key="3">
    <source>
        <dbReference type="ARBA" id="ARBA00022475"/>
    </source>
</evidence>
<feature type="transmembrane region" description="Helical" evidence="7">
    <location>
        <begin position="216"/>
        <end position="233"/>
    </location>
</feature>
<feature type="transmembrane region" description="Helical" evidence="7">
    <location>
        <begin position="239"/>
        <end position="258"/>
    </location>
</feature>
<dbReference type="InterPro" id="IPR000045">
    <property type="entry name" value="Prepilin_IV_endopep_pep"/>
</dbReference>
<feature type="transmembrane region" description="Helical" evidence="7">
    <location>
        <begin position="134"/>
        <end position="152"/>
    </location>
</feature>
<protein>
    <submittedName>
        <fullName evidence="10">Leader peptidase (Prepilin peptidase) / N-methyltransferase</fullName>
    </submittedName>
</protein>
<dbReference type="PANTHER" id="PTHR30487:SF0">
    <property type="entry name" value="PREPILIN LEADER PEPTIDASE_N-METHYLTRANSFERASE-RELATED"/>
    <property type="match status" value="1"/>
</dbReference>
<dbReference type="GO" id="GO:0008168">
    <property type="term" value="F:methyltransferase activity"/>
    <property type="evidence" value="ECO:0007669"/>
    <property type="project" value="UniProtKB-KW"/>
</dbReference>